<dbReference type="WBParaSite" id="GPLIN_000005500">
    <property type="protein sequence ID" value="GPLIN_000005500"/>
    <property type="gene ID" value="GPLIN_000005500"/>
</dbReference>
<keyword evidence="1" id="KW-0472">Membrane</keyword>
<protein>
    <submittedName>
        <fullName evidence="3">Deltameth_res domain-containing protein</fullName>
    </submittedName>
</protein>
<keyword evidence="1" id="KW-0812">Transmembrane</keyword>
<reference evidence="2" key="1">
    <citation type="submission" date="2014-05" db="EMBL/GenBank/DDBJ databases">
        <title>The genome and life-stage specific transcriptomes of Globodera pallida elucidate key aspects of plant parasitism by a cyst nematode.</title>
        <authorList>
            <person name="Cotton J.A."/>
            <person name="Lilley C.J."/>
            <person name="Jones L.M."/>
            <person name="Kikuchi T."/>
            <person name="Reid A.J."/>
            <person name="Thorpe P."/>
            <person name="Tsai I.J."/>
            <person name="Beasley H."/>
            <person name="Blok V."/>
            <person name="Cock P.J.A."/>
            <person name="Van den Akker S.E."/>
            <person name="Holroyd N."/>
            <person name="Hunt M."/>
            <person name="Mantelin S."/>
            <person name="Naghra H."/>
            <person name="Pain A."/>
            <person name="Palomares-Rius J.E."/>
            <person name="Zarowiecki M."/>
            <person name="Berriman M."/>
            <person name="Jones J.T."/>
            <person name="Urwin P.E."/>
        </authorList>
    </citation>
    <scope>NUCLEOTIDE SEQUENCE [LARGE SCALE GENOMIC DNA]</scope>
    <source>
        <strain evidence="2">Lindley</strain>
    </source>
</reference>
<accession>A0A183BHH7</accession>
<evidence type="ECO:0000313" key="2">
    <source>
        <dbReference type="Proteomes" id="UP000050741"/>
    </source>
</evidence>
<name>A0A183BHH7_GLOPA</name>
<keyword evidence="1" id="KW-1133">Transmembrane helix</keyword>
<evidence type="ECO:0000313" key="3">
    <source>
        <dbReference type="WBParaSite" id="GPLIN_000005500"/>
    </source>
</evidence>
<organism evidence="2 3">
    <name type="scientific">Globodera pallida</name>
    <name type="common">Potato cyst nematode worm</name>
    <name type="synonym">Heterodera pallida</name>
    <dbReference type="NCBI Taxonomy" id="36090"/>
    <lineage>
        <taxon>Eukaryota</taxon>
        <taxon>Metazoa</taxon>
        <taxon>Ecdysozoa</taxon>
        <taxon>Nematoda</taxon>
        <taxon>Chromadorea</taxon>
        <taxon>Rhabditida</taxon>
        <taxon>Tylenchina</taxon>
        <taxon>Tylenchomorpha</taxon>
        <taxon>Tylenchoidea</taxon>
        <taxon>Heteroderidae</taxon>
        <taxon>Heteroderinae</taxon>
        <taxon>Globodera</taxon>
    </lineage>
</organism>
<proteinExistence type="predicted"/>
<dbReference type="Proteomes" id="UP000050741">
    <property type="component" value="Unassembled WGS sequence"/>
</dbReference>
<keyword evidence="2" id="KW-1185">Reference proteome</keyword>
<sequence>MPCLVGRTLPLGWSVLYATSWRSTSELLQCRTANLLWQTKRGLCGDLYNKVNAQNQKTPFSRPNDWTPKYQKDAREKEALERHLRAAPRGRFTLPKTDKTFISDDLYEELCAPAKNRAKVIFVAAVGTIVLCALIDLDYNKKKS</sequence>
<evidence type="ECO:0000256" key="1">
    <source>
        <dbReference type="SAM" id="Phobius"/>
    </source>
</evidence>
<feature type="transmembrane region" description="Helical" evidence="1">
    <location>
        <begin position="120"/>
        <end position="139"/>
    </location>
</feature>
<reference evidence="3" key="2">
    <citation type="submission" date="2016-06" db="UniProtKB">
        <authorList>
            <consortium name="WormBaseParasite"/>
        </authorList>
    </citation>
    <scope>IDENTIFICATION</scope>
</reference>
<dbReference type="AlphaFoldDB" id="A0A183BHH7"/>